<dbReference type="RefSeq" id="WP_222940183.1">
    <property type="nucleotide sequence ID" value="NZ_JACTAB010000006.1"/>
</dbReference>
<sequence length="70" mass="8306">MNTFEKDKFENGRIPLNNHSSFIKLRRGLFGGFKIIYITLYGSRKSKIKYLDNEKMILETDLGELIEYEK</sequence>
<dbReference type="EMBL" id="JBBPCB010000006">
    <property type="protein sequence ID" value="MEK8180700.1"/>
    <property type="molecule type" value="Genomic_DNA"/>
</dbReference>
<proteinExistence type="predicted"/>
<protein>
    <submittedName>
        <fullName evidence="1">Uncharacterized protein</fullName>
    </submittedName>
</protein>
<dbReference type="Proteomes" id="UP001491349">
    <property type="component" value="Unassembled WGS sequence"/>
</dbReference>
<comment type="caution">
    <text evidence="1">The sequence shown here is derived from an EMBL/GenBank/DDBJ whole genome shotgun (WGS) entry which is preliminary data.</text>
</comment>
<accession>A0ABU9E218</accession>
<evidence type="ECO:0000313" key="2">
    <source>
        <dbReference type="Proteomes" id="UP001491349"/>
    </source>
</evidence>
<evidence type="ECO:0000313" key="1">
    <source>
        <dbReference type="EMBL" id="MEK8180700.1"/>
    </source>
</evidence>
<keyword evidence="2" id="KW-1185">Reference proteome</keyword>
<organism evidence="1 2">
    <name type="scientific">Flavobacterium buctense</name>
    <dbReference type="NCBI Taxonomy" id="1648146"/>
    <lineage>
        <taxon>Bacteria</taxon>
        <taxon>Pseudomonadati</taxon>
        <taxon>Bacteroidota</taxon>
        <taxon>Flavobacteriia</taxon>
        <taxon>Flavobacteriales</taxon>
        <taxon>Flavobacteriaceae</taxon>
        <taxon>Flavobacterium</taxon>
    </lineage>
</organism>
<reference evidence="1 2" key="1">
    <citation type="submission" date="2024-04" db="EMBL/GenBank/DDBJ databases">
        <title>draft genome sequnece of Flavobacterium buctense JCM 30750.</title>
        <authorList>
            <person name="Kim D.-U."/>
        </authorList>
    </citation>
    <scope>NUCLEOTIDE SEQUENCE [LARGE SCALE GENOMIC DNA]</scope>
    <source>
        <strain evidence="1 2">JCM 30750</strain>
    </source>
</reference>
<gene>
    <name evidence="1" type="ORF">WMW71_10155</name>
</gene>
<name>A0ABU9E218_9FLAO</name>